<dbReference type="InterPro" id="IPR010982">
    <property type="entry name" value="Lambda_DNA-bd_dom_sf"/>
</dbReference>
<dbReference type="SUPFAM" id="SSF51182">
    <property type="entry name" value="RmlC-like cupins"/>
    <property type="match status" value="1"/>
</dbReference>
<evidence type="ECO:0000256" key="1">
    <source>
        <dbReference type="ARBA" id="ARBA00023125"/>
    </source>
</evidence>
<sequence length="188" mass="21081">MVIVKQKVILMKTLGQKLKAARLEKNLTLQEVSKKAGLSVNYLSRIENDKVNITVGTLQKLAKCYQKDPGYFLNDSPSTGVRFIRRQERHSLGLDRGAELQVLLADDAQKLEVLLIDLEPGNESAPITSPGEKFIVVTKGVVTVVIEGEEYNLEEGDSLRFDSSNEHYWKNKTDQSASFLMIATPPRY</sequence>
<dbReference type="AlphaFoldDB" id="A0A1Z5HWV7"/>
<dbReference type="Pfam" id="PF01381">
    <property type="entry name" value="HTH_3"/>
    <property type="match status" value="1"/>
</dbReference>
<feature type="domain" description="HTH cro/C1-type" evidence="2">
    <location>
        <begin position="18"/>
        <end position="72"/>
    </location>
</feature>
<dbReference type="PANTHER" id="PTHR46797">
    <property type="entry name" value="HTH-TYPE TRANSCRIPTIONAL REGULATOR"/>
    <property type="match status" value="1"/>
</dbReference>
<dbReference type="Gene3D" id="2.60.120.10">
    <property type="entry name" value="Jelly Rolls"/>
    <property type="match status" value="1"/>
</dbReference>
<organism evidence="3 4">
    <name type="scientific">Calderihabitans maritimus</name>
    <dbReference type="NCBI Taxonomy" id="1246530"/>
    <lineage>
        <taxon>Bacteria</taxon>
        <taxon>Bacillati</taxon>
        <taxon>Bacillota</taxon>
        <taxon>Clostridia</taxon>
        <taxon>Neomoorellales</taxon>
        <taxon>Calderihabitantaceae</taxon>
        <taxon>Calderihabitans</taxon>
    </lineage>
</organism>
<dbReference type="InterPro" id="IPR001387">
    <property type="entry name" value="Cro/C1-type_HTH"/>
</dbReference>
<accession>A0A1Z5HWV7</accession>
<keyword evidence="4" id="KW-1185">Reference proteome</keyword>
<dbReference type="InterPro" id="IPR014710">
    <property type="entry name" value="RmlC-like_jellyroll"/>
</dbReference>
<keyword evidence="1" id="KW-0238">DNA-binding</keyword>
<dbReference type="RefSeq" id="WP_088554862.1">
    <property type="nucleotide sequence ID" value="NZ_BDGJ01000168.1"/>
</dbReference>
<dbReference type="CDD" id="cd00093">
    <property type="entry name" value="HTH_XRE"/>
    <property type="match status" value="1"/>
</dbReference>
<dbReference type="GO" id="GO:0003677">
    <property type="term" value="F:DNA binding"/>
    <property type="evidence" value="ECO:0007669"/>
    <property type="project" value="UniProtKB-KW"/>
</dbReference>
<dbReference type="InterPro" id="IPR013096">
    <property type="entry name" value="Cupin_2"/>
</dbReference>
<dbReference type="InterPro" id="IPR050807">
    <property type="entry name" value="TransReg_Diox_bact_type"/>
</dbReference>
<dbReference type="GO" id="GO:0005829">
    <property type="term" value="C:cytosol"/>
    <property type="evidence" value="ECO:0007669"/>
    <property type="project" value="TreeGrafter"/>
</dbReference>
<comment type="caution">
    <text evidence="3">The sequence shown here is derived from an EMBL/GenBank/DDBJ whole genome shotgun (WGS) entry which is preliminary data.</text>
</comment>
<dbReference type="Gene3D" id="1.10.260.40">
    <property type="entry name" value="lambda repressor-like DNA-binding domains"/>
    <property type="match status" value="1"/>
</dbReference>
<dbReference type="InterPro" id="IPR011051">
    <property type="entry name" value="RmlC_Cupin_sf"/>
</dbReference>
<dbReference type="EMBL" id="BDGJ01000168">
    <property type="protein sequence ID" value="GAW93795.1"/>
    <property type="molecule type" value="Genomic_DNA"/>
</dbReference>
<dbReference type="GO" id="GO:0003700">
    <property type="term" value="F:DNA-binding transcription factor activity"/>
    <property type="evidence" value="ECO:0007669"/>
    <property type="project" value="TreeGrafter"/>
</dbReference>
<dbReference type="CDD" id="cd02209">
    <property type="entry name" value="cupin_XRE_C"/>
    <property type="match status" value="1"/>
</dbReference>
<evidence type="ECO:0000313" key="3">
    <source>
        <dbReference type="EMBL" id="GAW93795.1"/>
    </source>
</evidence>
<dbReference type="PROSITE" id="PS50943">
    <property type="entry name" value="HTH_CROC1"/>
    <property type="match status" value="1"/>
</dbReference>
<reference evidence="4" key="1">
    <citation type="journal article" date="2017" name="Appl. Environ. Microbiol.">
        <title>Genomic analysis of Calderihabitans maritimus KKC1, a thermophilic hydrogenogenic carboxydotrophic bacterium isolated from marine sediment.</title>
        <authorList>
            <person name="Omae K."/>
            <person name="Yoneda Y."/>
            <person name="Fukuyama Y."/>
            <person name="Yoshida T."/>
            <person name="Sako Y."/>
        </authorList>
    </citation>
    <scope>NUCLEOTIDE SEQUENCE [LARGE SCALE GENOMIC DNA]</scope>
    <source>
        <strain evidence="4">KKC1</strain>
    </source>
</reference>
<dbReference type="SMART" id="SM00530">
    <property type="entry name" value="HTH_XRE"/>
    <property type="match status" value="1"/>
</dbReference>
<dbReference type="Proteomes" id="UP000197032">
    <property type="component" value="Unassembled WGS sequence"/>
</dbReference>
<protein>
    <submittedName>
        <fullName evidence="3">MerR family transcriptional regulator</fullName>
    </submittedName>
</protein>
<gene>
    <name evidence="3" type="ORF">KKC1_29220</name>
</gene>
<evidence type="ECO:0000313" key="4">
    <source>
        <dbReference type="Proteomes" id="UP000197032"/>
    </source>
</evidence>
<name>A0A1Z5HWV7_9FIRM</name>
<dbReference type="PANTHER" id="PTHR46797:SF1">
    <property type="entry name" value="METHYLPHOSPHONATE SYNTHASE"/>
    <property type="match status" value="1"/>
</dbReference>
<dbReference type="OrthoDB" id="114637at2"/>
<proteinExistence type="predicted"/>
<evidence type="ECO:0000259" key="2">
    <source>
        <dbReference type="PROSITE" id="PS50943"/>
    </source>
</evidence>
<dbReference type="SUPFAM" id="SSF47413">
    <property type="entry name" value="lambda repressor-like DNA-binding domains"/>
    <property type="match status" value="1"/>
</dbReference>
<dbReference type="Pfam" id="PF07883">
    <property type="entry name" value="Cupin_2"/>
    <property type="match status" value="1"/>
</dbReference>